<comment type="subcellular location">
    <subcellularLocation>
        <location evidence="1">Mitochondrion inner membrane</location>
        <topology evidence="1">Single-pass membrane protein</topology>
    </subcellularLocation>
</comment>
<dbReference type="Gramene" id="ESQ30190">
    <property type="protein sequence ID" value="ESQ30190"/>
    <property type="gene ID" value="EUTSA_v10012333mg"/>
</dbReference>
<dbReference type="InterPro" id="IPR023214">
    <property type="entry name" value="HAD_sf"/>
</dbReference>
<keyword evidence="1" id="KW-0811">Translocation</keyword>
<sequence>RVLTIEDSEQRNDENGEADQDVPREEGVVGNAKTTRNKKRKVEQQKKSCKYQKAEKIDDVSVPRKKQEFVGETSLSSSVLVHNNVAQGVASLVTRDLPRCTCQSLITRKLVVLDLKGILADVVEDYNGQLIPDGKISGRSVFKRPFVASFLEFCFERFEVGIWSSGDVGLDFMNYVVIGKRAKNLLFCFDQHMCTPTRFNTLEKSTEPLFLKDLRKVWERIGTCVSCGKVKYDESNTLLVDDSPHKALCNPPHTGIFPFPYQYTDRNDSALTACELMQYMERLAEVDNVQKFVAENPIGQAAINDKHESWQFYSQVIEEYK</sequence>
<evidence type="ECO:0000259" key="3">
    <source>
        <dbReference type="PROSITE" id="PS50969"/>
    </source>
</evidence>
<dbReference type="KEGG" id="eus:EUTSA_v10012333mg"/>
<evidence type="ECO:0000256" key="1">
    <source>
        <dbReference type="RuleBase" id="RU365079"/>
    </source>
</evidence>
<dbReference type="InterPro" id="IPR050365">
    <property type="entry name" value="TIM50"/>
</dbReference>
<protein>
    <recommendedName>
        <fullName evidence="1">Mitochondrial import inner membrane translocase subunit TIM50</fullName>
    </recommendedName>
</protein>
<feature type="non-terminal residue" evidence="4">
    <location>
        <position position="1"/>
    </location>
</feature>
<feature type="region of interest" description="Disordered" evidence="2">
    <location>
        <begin position="1"/>
        <end position="47"/>
    </location>
</feature>
<dbReference type="SMART" id="SM00577">
    <property type="entry name" value="CPDc"/>
    <property type="match status" value="1"/>
</dbReference>
<name>V4JXI2_EUTSA</name>
<dbReference type="GO" id="GO:0015031">
    <property type="term" value="P:protein transport"/>
    <property type="evidence" value="ECO:0007669"/>
    <property type="project" value="UniProtKB-KW"/>
</dbReference>
<dbReference type="eggNOG" id="ENOG502QR82">
    <property type="taxonomic scope" value="Eukaryota"/>
</dbReference>
<accession>V4JXI2</accession>
<dbReference type="EMBL" id="KI517809">
    <property type="protein sequence ID" value="ESQ30190.1"/>
    <property type="molecule type" value="Genomic_DNA"/>
</dbReference>
<keyword evidence="1" id="KW-0653">Protein transport</keyword>
<comment type="subunit">
    <text evidence="1">Component of the TIM23 complex.</text>
</comment>
<organism evidence="4 5">
    <name type="scientific">Eutrema salsugineum</name>
    <name type="common">Saltwater cress</name>
    <name type="synonym">Sisymbrium salsugineum</name>
    <dbReference type="NCBI Taxonomy" id="72664"/>
    <lineage>
        <taxon>Eukaryota</taxon>
        <taxon>Viridiplantae</taxon>
        <taxon>Streptophyta</taxon>
        <taxon>Embryophyta</taxon>
        <taxon>Tracheophyta</taxon>
        <taxon>Spermatophyta</taxon>
        <taxon>Magnoliopsida</taxon>
        <taxon>eudicotyledons</taxon>
        <taxon>Gunneridae</taxon>
        <taxon>Pentapetalae</taxon>
        <taxon>rosids</taxon>
        <taxon>malvids</taxon>
        <taxon>Brassicales</taxon>
        <taxon>Brassicaceae</taxon>
        <taxon>Eutremeae</taxon>
        <taxon>Eutrema</taxon>
    </lineage>
</organism>
<reference evidence="4 5" key="1">
    <citation type="journal article" date="2013" name="Front. Plant Sci.">
        <title>The Reference Genome of the Halophytic Plant Eutrema salsugineum.</title>
        <authorList>
            <person name="Yang R."/>
            <person name="Jarvis D.E."/>
            <person name="Chen H."/>
            <person name="Beilstein M.A."/>
            <person name="Grimwood J."/>
            <person name="Jenkins J."/>
            <person name="Shu S."/>
            <person name="Prochnik S."/>
            <person name="Xin M."/>
            <person name="Ma C."/>
            <person name="Schmutz J."/>
            <person name="Wing R.A."/>
            <person name="Mitchell-Olds T."/>
            <person name="Schumaker K.S."/>
            <person name="Wang X."/>
        </authorList>
    </citation>
    <scope>NUCLEOTIDE SEQUENCE [LARGE SCALE GENOMIC DNA]</scope>
</reference>
<keyword evidence="5" id="KW-1185">Reference proteome</keyword>
<keyword evidence="1" id="KW-0496">Mitochondrion</keyword>
<dbReference type="PROSITE" id="PS50969">
    <property type="entry name" value="FCP1"/>
    <property type="match status" value="1"/>
</dbReference>
<dbReference type="AlphaFoldDB" id="V4JXI2"/>
<feature type="domain" description="FCP1 homology" evidence="3">
    <location>
        <begin position="104"/>
        <end position="283"/>
    </location>
</feature>
<dbReference type="Pfam" id="PF03031">
    <property type="entry name" value="NIF"/>
    <property type="match status" value="1"/>
</dbReference>
<dbReference type="GO" id="GO:0005744">
    <property type="term" value="C:TIM23 mitochondrial import inner membrane translocase complex"/>
    <property type="evidence" value="ECO:0007669"/>
    <property type="project" value="UniProtKB-UniRule"/>
</dbReference>
<comment type="function">
    <text evidence="1">Essential component of the TIM23 complex, a complex that mediates the translocation of transit peptide-containing proteins across the mitochondrial inner membrane.</text>
</comment>
<keyword evidence="1" id="KW-0809">Transit peptide</keyword>
<dbReference type="SUPFAM" id="SSF56784">
    <property type="entry name" value="HAD-like"/>
    <property type="match status" value="1"/>
</dbReference>
<dbReference type="InterPro" id="IPR036412">
    <property type="entry name" value="HAD-like_sf"/>
</dbReference>
<dbReference type="PANTHER" id="PTHR12210">
    <property type="entry name" value="DULLARD PROTEIN PHOSPHATASE"/>
    <property type="match status" value="1"/>
</dbReference>
<proteinExistence type="inferred from homology"/>
<evidence type="ECO:0000256" key="2">
    <source>
        <dbReference type="SAM" id="MobiDB-lite"/>
    </source>
</evidence>
<comment type="similarity">
    <text evidence="1">Belongs to the TIM50 family.</text>
</comment>
<dbReference type="STRING" id="72664.V4JXI2"/>
<dbReference type="OMA" id="WERIGTC"/>
<dbReference type="Gene3D" id="3.40.50.1000">
    <property type="entry name" value="HAD superfamily/HAD-like"/>
    <property type="match status" value="1"/>
</dbReference>
<evidence type="ECO:0000313" key="5">
    <source>
        <dbReference type="Proteomes" id="UP000030689"/>
    </source>
</evidence>
<dbReference type="Proteomes" id="UP000030689">
    <property type="component" value="Unassembled WGS sequence"/>
</dbReference>
<gene>
    <name evidence="4" type="ORF">EUTSA_v10012333mg</name>
</gene>
<evidence type="ECO:0000313" key="4">
    <source>
        <dbReference type="EMBL" id="ESQ30190.1"/>
    </source>
</evidence>
<keyword evidence="1" id="KW-0813">Transport</keyword>
<dbReference type="InterPro" id="IPR004274">
    <property type="entry name" value="FCP1_dom"/>
</dbReference>